<comment type="caution">
    <text evidence="10">The sequence shown here is derived from an EMBL/GenBank/DDBJ whole genome shotgun (WGS) entry which is preliminary data.</text>
</comment>
<dbReference type="PANTHER" id="PTHR46179">
    <property type="entry name" value="ZINC FINGER PROTEIN"/>
    <property type="match status" value="1"/>
</dbReference>
<dbReference type="SMART" id="SM00355">
    <property type="entry name" value="ZnF_C2H2"/>
    <property type="match status" value="4"/>
</dbReference>
<evidence type="ECO:0000259" key="9">
    <source>
        <dbReference type="PROSITE" id="PS00028"/>
    </source>
</evidence>
<reference evidence="11" key="1">
    <citation type="journal article" date="2023" name="Commun. Biol.">
        <title>Genome analysis of Parmales, the sister group of diatoms, reveals the evolutionary specialization of diatoms from phago-mixotrophs to photoautotrophs.</title>
        <authorList>
            <person name="Ban H."/>
            <person name="Sato S."/>
            <person name="Yoshikawa S."/>
            <person name="Yamada K."/>
            <person name="Nakamura Y."/>
            <person name="Ichinomiya M."/>
            <person name="Sato N."/>
            <person name="Blanc-Mathieu R."/>
            <person name="Endo H."/>
            <person name="Kuwata A."/>
            <person name="Ogata H."/>
        </authorList>
    </citation>
    <scope>NUCLEOTIDE SEQUENCE [LARGE SCALE GENOMIC DNA]</scope>
    <source>
        <strain evidence="11">NIES 3701</strain>
    </source>
</reference>
<sequence length="253" mass="27360">MSGNDSVSLSQLAPGSNVVSSPGGGGAMDTLNNGGFVSGVVYQDLRFRTDVANATPMTGYDDESVATDITEGDLDDGSVIFAGGGGARGGARGGLARDKWGNIIRTCGIAGCQYKTGNTTNMKNHKAAKHGIDVVWFSCDQDGCDYKVKQAGDLKKHKANFHDIDVNWHHCDQDGCDYKAKLAGTLKQHKQMVHDIDIRDGCDYKAKAACTLKSHKASVHDIDVRWHHCDQDFCTYKAKLASTLKSHKRRKHS</sequence>
<dbReference type="Gene3D" id="3.30.160.60">
    <property type="entry name" value="Classic Zinc Finger"/>
    <property type="match status" value="1"/>
</dbReference>
<dbReference type="OrthoDB" id="654211at2759"/>
<dbReference type="AlphaFoldDB" id="A0A9W7EBK3"/>
<dbReference type="EMBL" id="BRXY01000159">
    <property type="protein sequence ID" value="GMH72678.1"/>
    <property type="molecule type" value="Genomic_DNA"/>
</dbReference>
<evidence type="ECO:0000313" key="11">
    <source>
        <dbReference type="Proteomes" id="UP001165085"/>
    </source>
</evidence>
<name>A0A9W7EBK3_9STRA</name>
<gene>
    <name evidence="10" type="ORF">TrST_g12103</name>
</gene>
<dbReference type="PANTHER" id="PTHR46179:SF13">
    <property type="entry name" value="C2H2-TYPE DOMAIN-CONTAINING PROTEIN"/>
    <property type="match status" value="1"/>
</dbReference>
<keyword evidence="6" id="KW-0804">Transcription</keyword>
<evidence type="ECO:0000256" key="7">
    <source>
        <dbReference type="ARBA" id="ARBA00023242"/>
    </source>
</evidence>
<feature type="compositionally biased region" description="Polar residues" evidence="8">
    <location>
        <begin position="1"/>
        <end position="13"/>
    </location>
</feature>
<keyword evidence="7" id="KW-0539">Nucleus</keyword>
<protein>
    <recommendedName>
        <fullName evidence="9">C2H2-type domain-containing protein</fullName>
    </recommendedName>
</protein>
<evidence type="ECO:0000256" key="8">
    <source>
        <dbReference type="SAM" id="MobiDB-lite"/>
    </source>
</evidence>
<feature type="region of interest" description="Disordered" evidence="8">
    <location>
        <begin position="1"/>
        <end position="25"/>
    </location>
</feature>
<keyword evidence="11" id="KW-1185">Reference proteome</keyword>
<evidence type="ECO:0000256" key="5">
    <source>
        <dbReference type="ARBA" id="ARBA00023015"/>
    </source>
</evidence>
<dbReference type="InterPro" id="IPR051061">
    <property type="entry name" value="Zinc_finger_trans_reg"/>
</dbReference>
<comment type="subcellular location">
    <subcellularLocation>
        <location evidence="1">Nucleus</location>
    </subcellularLocation>
</comment>
<accession>A0A9W7EBK3</accession>
<organism evidence="10 11">
    <name type="scientific">Triparma strigata</name>
    <dbReference type="NCBI Taxonomy" id="1606541"/>
    <lineage>
        <taxon>Eukaryota</taxon>
        <taxon>Sar</taxon>
        <taxon>Stramenopiles</taxon>
        <taxon>Ochrophyta</taxon>
        <taxon>Bolidophyceae</taxon>
        <taxon>Parmales</taxon>
        <taxon>Triparmaceae</taxon>
        <taxon>Triparma</taxon>
    </lineage>
</organism>
<dbReference type="InterPro" id="IPR013087">
    <property type="entry name" value="Znf_C2H2_type"/>
</dbReference>
<evidence type="ECO:0000256" key="3">
    <source>
        <dbReference type="ARBA" id="ARBA00022771"/>
    </source>
</evidence>
<dbReference type="PROSITE" id="PS00028">
    <property type="entry name" value="ZINC_FINGER_C2H2_1"/>
    <property type="match status" value="1"/>
</dbReference>
<dbReference type="GO" id="GO:0008270">
    <property type="term" value="F:zinc ion binding"/>
    <property type="evidence" value="ECO:0007669"/>
    <property type="project" value="UniProtKB-KW"/>
</dbReference>
<proteinExistence type="predicted"/>
<dbReference type="GO" id="GO:0005634">
    <property type="term" value="C:nucleus"/>
    <property type="evidence" value="ECO:0007669"/>
    <property type="project" value="UniProtKB-SubCell"/>
</dbReference>
<dbReference type="Proteomes" id="UP001165085">
    <property type="component" value="Unassembled WGS sequence"/>
</dbReference>
<evidence type="ECO:0000256" key="6">
    <source>
        <dbReference type="ARBA" id="ARBA00023163"/>
    </source>
</evidence>
<keyword evidence="5" id="KW-0805">Transcription regulation</keyword>
<keyword evidence="2" id="KW-0479">Metal-binding</keyword>
<feature type="domain" description="C2H2-type" evidence="9">
    <location>
        <begin position="139"/>
        <end position="162"/>
    </location>
</feature>
<evidence type="ECO:0000256" key="1">
    <source>
        <dbReference type="ARBA" id="ARBA00004123"/>
    </source>
</evidence>
<evidence type="ECO:0000256" key="2">
    <source>
        <dbReference type="ARBA" id="ARBA00022723"/>
    </source>
</evidence>
<dbReference type="GO" id="GO:0006357">
    <property type="term" value="P:regulation of transcription by RNA polymerase II"/>
    <property type="evidence" value="ECO:0007669"/>
    <property type="project" value="TreeGrafter"/>
</dbReference>
<evidence type="ECO:0000256" key="4">
    <source>
        <dbReference type="ARBA" id="ARBA00022833"/>
    </source>
</evidence>
<evidence type="ECO:0000313" key="10">
    <source>
        <dbReference type="EMBL" id="GMH72678.1"/>
    </source>
</evidence>
<keyword evidence="4" id="KW-0862">Zinc</keyword>
<keyword evidence="3" id="KW-0863">Zinc-finger</keyword>